<dbReference type="Gene3D" id="3.30.950.10">
    <property type="entry name" value="Methyltransferase, Cobalt-precorrin-4 Transmethylase, Domain 2"/>
    <property type="match status" value="1"/>
</dbReference>
<dbReference type="SUPFAM" id="SSF53790">
    <property type="entry name" value="Tetrapyrrole methylase"/>
    <property type="match status" value="1"/>
</dbReference>
<keyword evidence="3 6" id="KW-0489">Methyltransferase</keyword>
<dbReference type="FunFam" id="3.30.950.10:FF:000002">
    <property type="entry name" value="Ribosomal RNA small subunit methyltransferase I"/>
    <property type="match status" value="1"/>
</dbReference>
<dbReference type="PATRIC" id="fig|83262.10.peg.1945"/>
<name>A0A0N1CJF1_9MYCO</name>
<dbReference type="Proteomes" id="UP000037843">
    <property type="component" value="Unassembled WGS sequence"/>
</dbReference>
<evidence type="ECO:0000256" key="1">
    <source>
        <dbReference type="ARBA" id="ARBA00022490"/>
    </source>
</evidence>
<dbReference type="GeneID" id="45763442"/>
<keyword evidence="4 6" id="KW-0808">Transferase</keyword>
<keyword evidence="1 6" id="KW-0963">Cytoplasm</keyword>
<evidence type="ECO:0000313" key="10">
    <source>
        <dbReference type="EMBL" id="OAT66902.1"/>
    </source>
</evidence>
<feature type="domain" description="Tetrapyrrole methylase" evidence="7">
    <location>
        <begin position="5"/>
        <end position="205"/>
    </location>
</feature>
<dbReference type="InterPro" id="IPR014777">
    <property type="entry name" value="4pyrrole_Mease_sub1"/>
</dbReference>
<comment type="subcellular location">
    <subcellularLocation>
        <location evidence="6">Cytoplasm</location>
    </subcellularLocation>
</comment>
<comment type="catalytic activity">
    <reaction evidence="6">
        <text>cytidine(1402) in 16S rRNA + S-adenosyl-L-methionine = 2'-O-methylcytidine(1402) in 16S rRNA + S-adenosyl-L-homocysteine + H(+)</text>
        <dbReference type="Rhea" id="RHEA:42924"/>
        <dbReference type="Rhea" id="RHEA-COMP:10285"/>
        <dbReference type="Rhea" id="RHEA-COMP:10286"/>
        <dbReference type="ChEBI" id="CHEBI:15378"/>
        <dbReference type="ChEBI" id="CHEBI:57856"/>
        <dbReference type="ChEBI" id="CHEBI:59789"/>
        <dbReference type="ChEBI" id="CHEBI:74495"/>
        <dbReference type="ChEBI" id="CHEBI:82748"/>
        <dbReference type="EC" id="2.1.1.198"/>
    </reaction>
</comment>
<dbReference type="InterPro" id="IPR008189">
    <property type="entry name" value="rRNA_ssu_MeTfrase_I"/>
</dbReference>
<evidence type="ECO:0000313" key="12">
    <source>
        <dbReference type="Proteomes" id="UP000037962"/>
    </source>
</evidence>
<dbReference type="Pfam" id="PF00590">
    <property type="entry name" value="TP_methylase"/>
    <property type="match status" value="1"/>
</dbReference>
<dbReference type="RefSeq" id="WP_043080169.1">
    <property type="nucleotide sequence ID" value="NZ_CP011530.1"/>
</dbReference>
<dbReference type="EMBL" id="LJFS01000009">
    <property type="protein sequence ID" value="KPG34847.1"/>
    <property type="molecule type" value="Genomic_DNA"/>
</dbReference>
<evidence type="ECO:0000313" key="8">
    <source>
        <dbReference type="EMBL" id="KPG06339.1"/>
    </source>
</evidence>
<dbReference type="InterPro" id="IPR014776">
    <property type="entry name" value="4pyrrole_Mease_sub2"/>
</dbReference>
<gene>
    <name evidence="6" type="primary">rsmI</name>
    <name evidence="8" type="ORF">AN908_21290</name>
    <name evidence="9" type="ORF">AN912_09320</name>
    <name evidence="10" type="ORF">AWB85_14850</name>
</gene>
<dbReference type="EMBL" id="LQYE01000031">
    <property type="protein sequence ID" value="OAT66902.1"/>
    <property type="molecule type" value="Genomic_DNA"/>
</dbReference>
<evidence type="ECO:0000313" key="11">
    <source>
        <dbReference type="Proteomes" id="UP000037843"/>
    </source>
</evidence>
<dbReference type="EMBL" id="LJFO01000013">
    <property type="protein sequence ID" value="KPG06339.1"/>
    <property type="molecule type" value="Genomic_DNA"/>
</dbReference>
<comment type="function">
    <text evidence="6">Catalyzes the 2'-O-methylation of the ribose of cytidine 1402 (C1402) in 16S rRNA.</text>
</comment>
<keyword evidence="5 6" id="KW-0949">S-adenosyl-L-methionine</keyword>
<accession>A0A0N1CJF1</accession>
<dbReference type="Gene3D" id="3.40.1010.10">
    <property type="entry name" value="Cobalt-precorrin-4 Transmethylase, Domain 1"/>
    <property type="match status" value="1"/>
</dbReference>
<dbReference type="PANTHER" id="PTHR46111:SF1">
    <property type="entry name" value="RIBOSOMAL RNA SMALL SUBUNIT METHYLTRANSFERASE I"/>
    <property type="match status" value="1"/>
</dbReference>
<reference evidence="11 12" key="1">
    <citation type="submission" date="2015-09" db="EMBL/GenBank/DDBJ databases">
        <title>Genome Sequences of Mycobacterium immunogenum Isolates, Recuperated from a Chloraminated Drinking Water Distribution System Simulator Subjected to Episodes of Nitrification.</title>
        <authorList>
            <person name="Gomez-Alvarez V."/>
            <person name="Revetta R.P."/>
        </authorList>
    </citation>
    <scope>NUCLEOTIDE SEQUENCE [LARGE SCALE GENOMIC DNA]</scope>
    <source>
        <strain evidence="8 11">H008</strain>
        <strain evidence="9 12">H076</strain>
    </source>
</reference>
<dbReference type="OrthoDB" id="9809084at2"/>
<protein>
    <recommendedName>
        <fullName evidence="6">Ribosomal RNA small subunit methyltransferase I</fullName>
        <ecNumber evidence="6">2.1.1.198</ecNumber>
    </recommendedName>
    <alternativeName>
        <fullName evidence="6">16S rRNA 2'-O-ribose C1402 methyltransferase</fullName>
    </alternativeName>
    <alternativeName>
        <fullName evidence="6">rRNA (cytidine-2'-O-)-methyltransferase RsmI</fullName>
    </alternativeName>
</protein>
<dbReference type="STRING" id="83262.BAB75_05965"/>
<evidence type="ECO:0000313" key="9">
    <source>
        <dbReference type="EMBL" id="KPG34847.1"/>
    </source>
</evidence>
<reference evidence="10 13" key="2">
    <citation type="submission" date="2016-01" db="EMBL/GenBank/DDBJ databases">
        <title>Mycobacterium immunogenum strain CD11_6 genome sequencing and assembly.</title>
        <authorList>
            <person name="Kaur G."/>
            <person name="Nair G.R."/>
            <person name="Mayilraj S."/>
        </authorList>
    </citation>
    <scope>NUCLEOTIDE SEQUENCE [LARGE SCALE GENOMIC DNA]</scope>
    <source>
        <strain evidence="10 13">CD11-6</strain>
    </source>
</reference>
<dbReference type="Proteomes" id="UP000037962">
    <property type="component" value="Unassembled WGS sequence"/>
</dbReference>
<dbReference type="Proteomes" id="UP000186919">
    <property type="component" value="Unassembled WGS sequence"/>
</dbReference>
<keyword evidence="2 6" id="KW-0698">rRNA processing</keyword>
<dbReference type="InterPro" id="IPR000878">
    <property type="entry name" value="4pyrrol_Mease"/>
</dbReference>
<evidence type="ECO:0000256" key="3">
    <source>
        <dbReference type="ARBA" id="ARBA00022603"/>
    </source>
</evidence>
<dbReference type="GO" id="GO:0070677">
    <property type="term" value="F:rRNA (cytosine-2'-O-)-methyltransferase activity"/>
    <property type="evidence" value="ECO:0007669"/>
    <property type="project" value="UniProtKB-UniRule"/>
</dbReference>
<dbReference type="PIRSF" id="PIRSF005917">
    <property type="entry name" value="MTase_YraL"/>
    <property type="match status" value="1"/>
</dbReference>
<sequence>MGYLLLAATPLGEPGDASPRLREALAKTSVVAAEDTRRVRALAKSLDVQISGQIISFYDQNEASRIEPLLADLEAGYDVLVVTDAGMPSISDPGYRLVAACVKQGIPVKCLPGPSAVTTALAVSGLPVDRFCFEGFAPRKQGPRRRWLAELVAEPRTCVFFESPRRLAETLVDAVQVLGPERRAAVCRELTKTHEEVLRGTLRELVAWAESNEVLGEITVVLDGGRPAVPEIETLVARVEELMDDGMGLRESCATAIGESGATLSRRDLYDAVVKARA</sequence>
<dbReference type="KEGG" id="miz:BAB75_05965"/>
<keyword evidence="12" id="KW-1185">Reference proteome</keyword>
<organism evidence="8 11">
    <name type="scientific">Mycobacteroides immunogenum</name>
    <dbReference type="NCBI Taxonomy" id="83262"/>
    <lineage>
        <taxon>Bacteria</taxon>
        <taxon>Bacillati</taxon>
        <taxon>Actinomycetota</taxon>
        <taxon>Actinomycetes</taxon>
        <taxon>Mycobacteriales</taxon>
        <taxon>Mycobacteriaceae</taxon>
        <taxon>Mycobacteroides</taxon>
    </lineage>
</organism>
<dbReference type="AlphaFoldDB" id="A0A0N1CJF1"/>
<dbReference type="PANTHER" id="PTHR46111">
    <property type="entry name" value="RIBOSOMAL RNA SMALL SUBUNIT METHYLTRANSFERASE I"/>
    <property type="match status" value="1"/>
</dbReference>
<evidence type="ECO:0000256" key="4">
    <source>
        <dbReference type="ARBA" id="ARBA00022679"/>
    </source>
</evidence>
<dbReference type="CDD" id="cd11648">
    <property type="entry name" value="RsmI"/>
    <property type="match status" value="1"/>
</dbReference>
<dbReference type="HAMAP" id="MF_01877">
    <property type="entry name" value="16SrRNA_methyltr_I"/>
    <property type="match status" value="1"/>
</dbReference>
<dbReference type="GO" id="GO:0005737">
    <property type="term" value="C:cytoplasm"/>
    <property type="evidence" value="ECO:0007669"/>
    <property type="project" value="UniProtKB-SubCell"/>
</dbReference>
<evidence type="ECO:0000259" key="7">
    <source>
        <dbReference type="Pfam" id="PF00590"/>
    </source>
</evidence>
<dbReference type="NCBIfam" id="TIGR00096">
    <property type="entry name" value="16S rRNA (cytidine(1402)-2'-O)-methyltransferase"/>
    <property type="match status" value="1"/>
</dbReference>
<evidence type="ECO:0000256" key="5">
    <source>
        <dbReference type="ARBA" id="ARBA00022691"/>
    </source>
</evidence>
<dbReference type="EC" id="2.1.1.198" evidence="6"/>
<evidence type="ECO:0000256" key="2">
    <source>
        <dbReference type="ARBA" id="ARBA00022552"/>
    </source>
</evidence>
<evidence type="ECO:0000313" key="13">
    <source>
        <dbReference type="Proteomes" id="UP000186919"/>
    </source>
</evidence>
<dbReference type="InterPro" id="IPR035996">
    <property type="entry name" value="4pyrrol_Methylase_sf"/>
</dbReference>
<comment type="caution">
    <text evidence="8">The sequence shown here is derived from an EMBL/GenBank/DDBJ whole genome shotgun (WGS) entry which is preliminary data.</text>
</comment>
<dbReference type="FunFam" id="3.40.1010.10:FF:000007">
    <property type="entry name" value="Ribosomal RNA small subunit methyltransferase I"/>
    <property type="match status" value="1"/>
</dbReference>
<proteinExistence type="inferred from homology"/>
<comment type="similarity">
    <text evidence="6">Belongs to the methyltransferase superfamily. RsmI family.</text>
</comment>
<evidence type="ECO:0000256" key="6">
    <source>
        <dbReference type="HAMAP-Rule" id="MF_01877"/>
    </source>
</evidence>